<keyword evidence="1" id="KW-0614">Plasmid</keyword>
<evidence type="ECO:0000313" key="1">
    <source>
        <dbReference type="EMBL" id="AXV45870.1"/>
    </source>
</evidence>
<name>A0A385FVY9_PSEAI</name>
<geneLocation type="plasmid" evidence="1">
    <name>pMKPA34-1</name>
</geneLocation>
<sequence length="51" mass="6018">MYFRNLMTALWIGQVFAESTQRPYALYGHKEGYIVRKLTRANSLELEIIKP</sequence>
<dbReference type="AlphaFoldDB" id="A0A385FVY9"/>
<organism evidence="1">
    <name type="scientific">Pseudomonas aeruginosa</name>
    <dbReference type="NCBI Taxonomy" id="287"/>
    <lineage>
        <taxon>Bacteria</taxon>
        <taxon>Pseudomonadati</taxon>
        <taxon>Pseudomonadota</taxon>
        <taxon>Gammaproteobacteria</taxon>
        <taxon>Pseudomonadales</taxon>
        <taxon>Pseudomonadaceae</taxon>
        <taxon>Pseudomonas</taxon>
    </lineage>
</organism>
<proteinExistence type="predicted"/>
<gene>
    <name evidence="1" type="ORF">pMKPA34_0024</name>
</gene>
<protein>
    <submittedName>
        <fullName evidence="1">Uncharacterized protein</fullName>
    </submittedName>
</protein>
<accession>A0A385FVY9</accession>
<dbReference type="EMBL" id="MH547560">
    <property type="protein sequence ID" value="AXV45870.1"/>
    <property type="molecule type" value="Genomic_DNA"/>
</dbReference>
<reference evidence="1" key="1">
    <citation type="submission" date="2018-06" db="EMBL/GenBank/DDBJ databases">
        <title>Complete Sequence of plasmid pMKPA34-1 and pMKPA34-2 isolated from MDR P. aeruginosa.</title>
        <authorList>
            <person name="Subedi D."/>
            <person name="Kohli G.S."/>
            <person name="Vijay A.K."/>
            <person name="Rice S.A."/>
            <person name="Willcox M."/>
        </authorList>
    </citation>
    <scope>NUCLEOTIDE SEQUENCE</scope>
    <source>
        <strain evidence="1">PA34</strain>
        <plasmid evidence="1">pMKPA34-1</plasmid>
    </source>
</reference>